<dbReference type="OrthoDB" id="1434354at2759"/>
<feature type="region of interest" description="Disordered" evidence="2">
    <location>
        <begin position="653"/>
        <end position="680"/>
    </location>
</feature>
<dbReference type="SUPFAM" id="SSF46938">
    <property type="entry name" value="CRAL/TRIO N-terminal domain"/>
    <property type="match status" value="1"/>
</dbReference>
<keyword evidence="1" id="KW-0175">Coiled coil</keyword>
<dbReference type="Proteomes" id="UP000664859">
    <property type="component" value="Unassembled WGS sequence"/>
</dbReference>
<sequence>MAYRRITTQEQLSREVDELQSRLAAVEQTLARLVNALDHTPGSLPPGLAGPAQLPPPVPQQQQQQQQPREAWQQPFHSSAQLADVSASVPGPPLDNTETLNTALERAQPTNAAAAAAAEALQPLGAAGVAAEAEAAAAAAAAAAVQLRQTEDARDAEVRAGTAALVAALPSQRRAALDALREFAYGGGSSGGGGSGGSSAERCLPSEDLEALAAVVMCGDTDGMLLSFLRPSKYDLEKAKDLMRAAARWRRDNAANAMFARRPPPHKLARHRRHWPTSFHGLDREGRPVLYDRIGSADVGAMLRDPGGLTLDEVVLIYCLNMEVRRRLILPEMSRAHGRPVTQFVTVLDLKGIGARHLSVAARAYIRGRIGARHLSGDARAYMAAVGAIFDVNYRDMVARLYIVNAPWAFAAAWRAAQAVLSAHTLEKAVLSAHTPEKIQVLSNLEDVIAPEHIPRELGGLSPAAIGPDNPMWLEIDAAMARLAGETSGFNDDTTAQEEPIVAATQASATDAGSVDRAPAAAAAAAASAAAAAAATSAERSAPQSRQHAGPPPPHAAAAAKRHHAQRRGGSSSSAHARRRGQQQQRDAAAARGAAPQEPVQLLLSMGRHAAEVATGAVAALVAVVAALLRQALQLAERTARRALHALLEATGENGAHALSDGVEEEGEGGYSSTGDDSEA</sequence>
<keyword evidence="5" id="KW-1185">Reference proteome</keyword>
<feature type="compositionally biased region" description="Low complexity" evidence="2">
    <location>
        <begin position="60"/>
        <end position="75"/>
    </location>
</feature>
<feature type="domain" description="CRAL-TRIO" evidence="3">
    <location>
        <begin position="267"/>
        <end position="466"/>
    </location>
</feature>
<evidence type="ECO:0000256" key="1">
    <source>
        <dbReference type="SAM" id="Coils"/>
    </source>
</evidence>
<accession>A0A836C941</accession>
<dbReference type="InterPro" id="IPR036273">
    <property type="entry name" value="CRAL/TRIO_N_dom_sf"/>
</dbReference>
<dbReference type="PANTHER" id="PTHR45657:SF1">
    <property type="entry name" value="CRAL-TRIO DOMAIN-CONTAINING PROTEIN YKL091C-RELATED"/>
    <property type="match status" value="1"/>
</dbReference>
<feature type="compositionally biased region" description="Low complexity" evidence="2">
    <location>
        <begin position="41"/>
        <end position="52"/>
    </location>
</feature>
<dbReference type="CDD" id="cd00170">
    <property type="entry name" value="SEC14"/>
    <property type="match status" value="1"/>
</dbReference>
<feature type="compositionally biased region" description="Low complexity" evidence="2">
    <location>
        <begin position="671"/>
        <end position="680"/>
    </location>
</feature>
<name>A0A836C941_9STRA</name>
<dbReference type="PANTHER" id="PTHR45657">
    <property type="entry name" value="CRAL-TRIO DOMAIN-CONTAINING PROTEIN YKL091C-RELATED"/>
    <property type="match status" value="1"/>
</dbReference>
<evidence type="ECO:0000256" key="2">
    <source>
        <dbReference type="SAM" id="MobiDB-lite"/>
    </source>
</evidence>
<feature type="compositionally biased region" description="Low complexity" evidence="2">
    <location>
        <begin position="535"/>
        <end position="549"/>
    </location>
</feature>
<feature type="coiled-coil region" evidence="1">
    <location>
        <begin position="9"/>
        <end position="36"/>
    </location>
</feature>
<dbReference type="InterPro" id="IPR011074">
    <property type="entry name" value="CRAL/TRIO_N_dom"/>
</dbReference>
<proteinExistence type="predicted"/>
<evidence type="ECO:0000259" key="3">
    <source>
        <dbReference type="PROSITE" id="PS50191"/>
    </source>
</evidence>
<dbReference type="Gene3D" id="3.40.525.10">
    <property type="entry name" value="CRAL-TRIO lipid binding domain"/>
    <property type="match status" value="1"/>
</dbReference>
<dbReference type="SUPFAM" id="SSF52087">
    <property type="entry name" value="CRAL/TRIO domain"/>
    <property type="match status" value="1"/>
</dbReference>
<feature type="region of interest" description="Disordered" evidence="2">
    <location>
        <begin position="37"/>
        <end position="98"/>
    </location>
</feature>
<dbReference type="AlphaFoldDB" id="A0A836C941"/>
<protein>
    <recommendedName>
        <fullName evidence="3">CRAL-TRIO domain-containing protein</fullName>
    </recommendedName>
</protein>
<organism evidence="4 5">
    <name type="scientific">Tribonema minus</name>
    <dbReference type="NCBI Taxonomy" id="303371"/>
    <lineage>
        <taxon>Eukaryota</taxon>
        <taxon>Sar</taxon>
        <taxon>Stramenopiles</taxon>
        <taxon>Ochrophyta</taxon>
        <taxon>PX clade</taxon>
        <taxon>Xanthophyceae</taxon>
        <taxon>Tribonematales</taxon>
        <taxon>Tribonemataceae</taxon>
        <taxon>Tribonema</taxon>
    </lineage>
</organism>
<dbReference type="InterPro" id="IPR001251">
    <property type="entry name" value="CRAL-TRIO_dom"/>
</dbReference>
<dbReference type="PROSITE" id="PS50191">
    <property type="entry name" value="CRAL_TRIO"/>
    <property type="match status" value="1"/>
</dbReference>
<feature type="compositionally biased region" description="Low complexity" evidence="2">
    <location>
        <begin position="582"/>
        <end position="594"/>
    </location>
</feature>
<dbReference type="SMART" id="SM01100">
    <property type="entry name" value="CRAL_TRIO_N"/>
    <property type="match status" value="1"/>
</dbReference>
<gene>
    <name evidence="4" type="ORF">JKP88DRAFT_337025</name>
</gene>
<reference evidence="4" key="1">
    <citation type="submission" date="2021-02" db="EMBL/GenBank/DDBJ databases">
        <title>First Annotated Genome of the Yellow-green Alga Tribonema minus.</title>
        <authorList>
            <person name="Mahan K.M."/>
        </authorList>
    </citation>
    <scope>NUCLEOTIDE SEQUENCE</scope>
    <source>
        <strain evidence="4">UTEX B ZZ1240</strain>
    </source>
</reference>
<feature type="region of interest" description="Disordered" evidence="2">
    <location>
        <begin position="535"/>
        <end position="594"/>
    </location>
</feature>
<dbReference type="InterPro" id="IPR036865">
    <property type="entry name" value="CRAL-TRIO_dom_sf"/>
</dbReference>
<dbReference type="SMART" id="SM00516">
    <property type="entry name" value="SEC14"/>
    <property type="match status" value="1"/>
</dbReference>
<dbReference type="EMBL" id="JAFCMP010000543">
    <property type="protein sequence ID" value="KAG5175946.1"/>
    <property type="molecule type" value="Genomic_DNA"/>
</dbReference>
<evidence type="ECO:0000313" key="5">
    <source>
        <dbReference type="Proteomes" id="UP000664859"/>
    </source>
</evidence>
<evidence type="ECO:0000313" key="4">
    <source>
        <dbReference type="EMBL" id="KAG5175946.1"/>
    </source>
</evidence>
<dbReference type="InterPro" id="IPR051026">
    <property type="entry name" value="PI/PC_transfer"/>
</dbReference>
<comment type="caution">
    <text evidence="4">The sequence shown here is derived from an EMBL/GenBank/DDBJ whole genome shotgun (WGS) entry which is preliminary data.</text>
</comment>
<dbReference type="Pfam" id="PF00650">
    <property type="entry name" value="CRAL_TRIO"/>
    <property type="match status" value="1"/>
</dbReference>